<organism evidence="4 5">
    <name type="scientific">Paraburkholderia antibiotica</name>
    <dbReference type="NCBI Taxonomy" id="2728839"/>
    <lineage>
        <taxon>Bacteria</taxon>
        <taxon>Pseudomonadati</taxon>
        <taxon>Pseudomonadota</taxon>
        <taxon>Betaproteobacteria</taxon>
        <taxon>Burkholderiales</taxon>
        <taxon>Burkholderiaceae</taxon>
        <taxon>Paraburkholderia</taxon>
    </lineage>
</organism>
<dbReference type="Proteomes" id="UP000583127">
    <property type="component" value="Unassembled WGS sequence"/>
</dbReference>
<protein>
    <submittedName>
        <fullName evidence="4">Universal stress protein</fullName>
    </submittedName>
</protein>
<dbReference type="AlphaFoldDB" id="A0A7X9X4B6"/>
<proteinExistence type="inferred from homology"/>
<dbReference type="CDD" id="cd00293">
    <property type="entry name" value="USP-like"/>
    <property type="match status" value="1"/>
</dbReference>
<evidence type="ECO:0000256" key="1">
    <source>
        <dbReference type="ARBA" id="ARBA00008791"/>
    </source>
</evidence>
<evidence type="ECO:0000313" key="4">
    <source>
        <dbReference type="EMBL" id="NML31198.1"/>
    </source>
</evidence>
<feature type="region of interest" description="Disordered" evidence="2">
    <location>
        <begin position="309"/>
        <end position="331"/>
    </location>
</feature>
<dbReference type="PRINTS" id="PR01438">
    <property type="entry name" value="UNVRSLSTRESS"/>
</dbReference>
<gene>
    <name evidence="4" type="ORF">HHL14_10165</name>
</gene>
<dbReference type="InterPro" id="IPR006016">
    <property type="entry name" value="UspA"/>
</dbReference>
<sequence>MNPAIDPTPFMRVMVASTGRTGLVPATHFSRQFAAADAKFRLVDIVCNPAQLFPTLILNYPDWCEAHRAMLHGAQASLRDTASALRQVLGEADTEVIDLTALHQGAAEALAHAARQWRADLIAVAAHRYEHRRAGRIDSDELVALTHCPVLYLPATSLEAVSPTVRRVLVAIDGSGTALDSLRVALAVAPPDARFKAVYAADDGLAWREWLPSEMVSRHRIEVLQRGEAMLASSRHPAEAALLDFDDDSGDTSSAILDEAQRWRADLIAMGSHGMRGAAQPFPGHVASRTLRDACCPVLVCPRGAASGGRARAESAWPQPEPGNGNVPCYS</sequence>
<feature type="domain" description="UspA" evidence="3">
    <location>
        <begin position="165"/>
        <end position="302"/>
    </location>
</feature>
<dbReference type="SUPFAM" id="SSF52402">
    <property type="entry name" value="Adenine nucleotide alpha hydrolases-like"/>
    <property type="match status" value="2"/>
</dbReference>
<dbReference type="PANTHER" id="PTHR46268">
    <property type="entry name" value="STRESS RESPONSE PROTEIN NHAX"/>
    <property type="match status" value="1"/>
</dbReference>
<comment type="caution">
    <text evidence="4">The sequence shown here is derived from an EMBL/GenBank/DDBJ whole genome shotgun (WGS) entry which is preliminary data.</text>
</comment>
<reference evidence="4 5" key="1">
    <citation type="submission" date="2020-04" db="EMBL/GenBank/DDBJ databases">
        <title>Paraburkholderia sp. G-4-1-8 isolated from soil.</title>
        <authorList>
            <person name="Dahal R.H."/>
        </authorList>
    </citation>
    <scope>NUCLEOTIDE SEQUENCE [LARGE SCALE GENOMIC DNA]</scope>
    <source>
        <strain evidence="4 5">G-4-1-8</strain>
    </source>
</reference>
<dbReference type="Gene3D" id="3.40.50.620">
    <property type="entry name" value="HUPs"/>
    <property type="match status" value="2"/>
</dbReference>
<evidence type="ECO:0000259" key="3">
    <source>
        <dbReference type="Pfam" id="PF00582"/>
    </source>
</evidence>
<dbReference type="PANTHER" id="PTHR46268:SF6">
    <property type="entry name" value="UNIVERSAL STRESS PROTEIN UP12"/>
    <property type="match status" value="1"/>
</dbReference>
<keyword evidence="5" id="KW-1185">Reference proteome</keyword>
<dbReference type="Pfam" id="PF00582">
    <property type="entry name" value="Usp"/>
    <property type="match status" value="1"/>
</dbReference>
<comment type="similarity">
    <text evidence="1">Belongs to the universal stress protein A family.</text>
</comment>
<dbReference type="InterPro" id="IPR014729">
    <property type="entry name" value="Rossmann-like_a/b/a_fold"/>
</dbReference>
<accession>A0A7X9X4B6</accession>
<dbReference type="EMBL" id="JABBFZ010000004">
    <property type="protein sequence ID" value="NML31198.1"/>
    <property type="molecule type" value="Genomic_DNA"/>
</dbReference>
<name>A0A7X9X4B6_9BURK</name>
<dbReference type="InterPro" id="IPR006015">
    <property type="entry name" value="Universal_stress_UspA"/>
</dbReference>
<evidence type="ECO:0000256" key="2">
    <source>
        <dbReference type="SAM" id="MobiDB-lite"/>
    </source>
</evidence>
<evidence type="ECO:0000313" key="5">
    <source>
        <dbReference type="Proteomes" id="UP000583127"/>
    </source>
</evidence>